<dbReference type="Proteomes" id="UP000294862">
    <property type="component" value="Unassembled WGS sequence"/>
</dbReference>
<organism evidence="1 2">
    <name type="scientific">Dokdonella fugitiva</name>
    <dbReference type="NCBI Taxonomy" id="328517"/>
    <lineage>
        <taxon>Bacteria</taxon>
        <taxon>Pseudomonadati</taxon>
        <taxon>Pseudomonadota</taxon>
        <taxon>Gammaproteobacteria</taxon>
        <taxon>Lysobacterales</taxon>
        <taxon>Rhodanobacteraceae</taxon>
        <taxon>Dokdonella</taxon>
    </lineage>
</organism>
<dbReference type="AlphaFoldDB" id="A0A4V2S2G3"/>
<dbReference type="GO" id="GO:0005506">
    <property type="term" value="F:iron ion binding"/>
    <property type="evidence" value="ECO:0007669"/>
    <property type="project" value="InterPro"/>
</dbReference>
<evidence type="ECO:0008006" key="3">
    <source>
        <dbReference type="Google" id="ProtNLM"/>
    </source>
</evidence>
<dbReference type="RefSeq" id="WP_131997897.1">
    <property type="nucleotide sequence ID" value="NZ_SLWQ01000005.1"/>
</dbReference>
<evidence type="ECO:0000313" key="2">
    <source>
        <dbReference type="Proteomes" id="UP000294862"/>
    </source>
</evidence>
<dbReference type="OrthoDB" id="5984407at2"/>
<evidence type="ECO:0000313" key="1">
    <source>
        <dbReference type="EMBL" id="TCO40360.1"/>
    </source>
</evidence>
<dbReference type="GO" id="GO:0022900">
    <property type="term" value="P:electron transport chain"/>
    <property type="evidence" value="ECO:0007669"/>
    <property type="project" value="InterPro"/>
</dbReference>
<dbReference type="InterPro" id="IPR010980">
    <property type="entry name" value="Cyt_c/b562"/>
</dbReference>
<dbReference type="SUPFAM" id="SSF47175">
    <property type="entry name" value="Cytochromes"/>
    <property type="match status" value="1"/>
</dbReference>
<dbReference type="EMBL" id="SLWQ01000005">
    <property type="protein sequence ID" value="TCO40360.1"/>
    <property type="molecule type" value="Genomic_DNA"/>
</dbReference>
<dbReference type="GO" id="GO:0020037">
    <property type="term" value="F:heme binding"/>
    <property type="evidence" value="ECO:0007669"/>
    <property type="project" value="InterPro"/>
</dbReference>
<dbReference type="GO" id="GO:0009055">
    <property type="term" value="F:electron transfer activity"/>
    <property type="evidence" value="ECO:0007669"/>
    <property type="project" value="InterPro"/>
</dbReference>
<proteinExistence type="predicted"/>
<gene>
    <name evidence="1" type="ORF">EV148_105155</name>
</gene>
<reference evidence="1 2" key="1">
    <citation type="journal article" date="2015" name="Stand. Genomic Sci.">
        <title>Genomic Encyclopedia of Bacterial and Archaeal Type Strains, Phase III: the genomes of soil and plant-associated and newly described type strains.</title>
        <authorList>
            <person name="Whitman W.B."/>
            <person name="Woyke T."/>
            <person name="Klenk H.P."/>
            <person name="Zhou Y."/>
            <person name="Lilburn T.G."/>
            <person name="Beck B.J."/>
            <person name="De Vos P."/>
            <person name="Vandamme P."/>
            <person name="Eisen J.A."/>
            <person name="Garrity G."/>
            <person name="Hugenholtz P."/>
            <person name="Kyrpides N.C."/>
        </authorList>
    </citation>
    <scope>NUCLEOTIDE SEQUENCE [LARGE SCALE GENOMIC DNA]</scope>
    <source>
        <strain evidence="1 2">A3</strain>
    </source>
</reference>
<comment type="caution">
    <text evidence="1">The sequence shown here is derived from an EMBL/GenBank/DDBJ whole genome shotgun (WGS) entry which is preliminary data.</text>
</comment>
<keyword evidence="2" id="KW-1185">Reference proteome</keyword>
<accession>A0A4V2S2G3</accession>
<protein>
    <recommendedName>
        <fullName evidence="3">Cytochrome c</fullName>
    </recommendedName>
</protein>
<name>A0A4V2S2G3_9GAMM</name>
<sequence length="130" mass="13804">MRYLICLVVGALAGVIVAGMFTSAMQRRNAWPRALMNVMQHELGAARSAARDGTCTVPAQARSAAHLRLVAGDLEGALLAAGTKDRVLSQYITDFGKAVTAWDAAAACPRQAEALTTIANACEACHRDYR</sequence>